<dbReference type="Proteomes" id="UP000095282">
    <property type="component" value="Unplaced"/>
</dbReference>
<dbReference type="AlphaFoldDB" id="A0A1I7T7K9"/>
<accession>A0A1I7T7K9</accession>
<keyword evidence="1" id="KW-0812">Transmembrane</keyword>
<feature type="transmembrane region" description="Helical" evidence="1">
    <location>
        <begin position="61"/>
        <end position="81"/>
    </location>
</feature>
<protein>
    <submittedName>
        <fullName evidence="3">Serpentine receptor class gamma</fullName>
    </submittedName>
</protein>
<dbReference type="PANTHER" id="PTHR46000">
    <property type="entry name" value="SEVEN TM RECEPTOR-RELATED"/>
    <property type="match status" value="1"/>
</dbReference>
<organism evidence="2 3">
    <name type="scientific">Caenorhabditis tropicalis</name>
    <dbReference type="NCBI Taxonomy" id="1561998"/>
    <lineage>
        <taxon>Eukaryota</taxon>
        <taxon>Metazoa</taxon>
        <taxon>Ecdysozoa</taxon>
        <taxon>Nematoda</taxon>
        <taxon>Chromadorea</taxon>
        <taxon>Rhabditida</taxon>
        <taxon>Rhabditina</taxon>
        <taxon>Rhabditomorpha</taxon>
        <taxon>Rhabditoidea</taxon>
        <taxon>Rhabditidae</taxon>
        <taxon>Peloderinae</taxon>
        <taxon>Caenorhabditis</taxon>
    </lineage>
</organism>
<dbReference type="WBParaSite" id="Csp11.Scaffold533.g3195.t1">
    <property type="protein sequence ID" value="Csp11.Scaffold533.g3195.t1"/>
    <property type="gene ID" value="Csp11.Scaffold533.g3195"/>
</dbReference>
<dbReference type="InterPro" id="IPR019428">
    <property type="entry name" value="7TM_GPCR_serpentine_rcpt_Str"/>
</dbReference>
<dbReference type="PANTHER" id="PTHR46000:SF10">
    <property type="entry name" value="SEVEN TM RECEPTOR"/>
    <property type="match status" value="1"/>
</dbReference>
<evidence type="ECO:0000256" key="1">
    <source>
        <dbReference type="SAM" id="Phobius"/>
    </source>
</evidence>
<proteinExistence type="predicted"/>
<evidence type="ECO:0000313" key="2">
    <source>
        <dbReference type="Proteomes" id="UP000095282"/>
    </source>
</evidence>
<reference evidence="3" key="1">
    <citation type="submission" date="2016-11" db="UniProtKB">
        <authorList>
            <consortium name="WormBaseParasite"/>
        </authorList>
    </citation>
    <scope>IDENTIFICATION</scope>
</reference>
<evidence type="ECO:0000313" key="3">
    <source>
        <dbReference type="WBParaSite" id="Csp11.Scaffold533.g3195.t1"/>
    </source>
</evidence>
<name>A0A1I7T7K9_9PELO</name>
<keyword evidence="1" id="KW-0472">Membrane</keyword>
<dbReference type="eggNOG" id="ENOG502THYM">
    <property type="taxonomic scope" value="Eukaryota"/>
</dbReference>
<sequence>MYRRTVLNLGKISNSYERLQKQFFYVLLYQTAAPTLFFHFPVFIVLFAPFFDFKFNFNSSFVVYGFSAYPLVDSLIVLNVVTEYKFAYRSENWKSCFVFIIISGFLSELLDD</sequence>
<feature type="transmembrane region" description="Helical" evidence="1">
    <location>
        <begin position="23"/>
        <end position="49"/>
    </location>
</feature>
<keyword evidence="2" id="KW-1185">Reference proteome</keyword>
<keyword evidence="1" id="KW-1133">Transmembrane helix</keyword>
<dbReference type="Pfam" id="PF10326">
    <property type="entry name" value="7TM_GPCR_Str"/>
    <property type="match status" value="1"/>
</dbReference>